<accession>A0A3D2X3N9</accession>
<evidence type="ECO:0000259" key="5">
    <source>
        <dbReference type="Pfam" id="PF00877"/>
    </source>
</evidence>
<dbReference type="GO" id="GO:0008234">
    <property type="term" value="F:cysteine-type peptidase activity"/>
    <property type="evidence" value="ECO:0007669"/>
    <property type="project" value="UniProtKB-KW"/>
</dbReference>
<dbReference type="Pfam" id="PF00877">
    <property type="entry name" value="NLPC_P60"/>
    <property type="match status" value="1"/>
</dbReference>
<proteinExistence type="inferred from homology"/>
<dbReference type="Proteomes" id="UP000262969">
    <property type="component" value="Unassembled WGS sequence"/>
</dbReference>
<dbReference type="EMBL" id="DPVV01000068">
    <property type="protein sequence ID" value="HCL01145.1"/>
    <property type="molecule type" value="Genomic_DNA"/>
</dbReference>
<organism evidence="6 7">
    <name type="scientific">Lachnoclostridium phytofermentans</name>
    <dbReference type="NCBI Taxonomy" id="66219"/>
    <lineage>
        <taxon>Bacteria</taxon>
        <taxon>Bacillati</taxon>
        <taxon>Bacillota</taxon>
        <taxon>Clostridia</taxon>
        <taxon>Lachnospirales</taxon>
        <taxon>Lachnospiraceae</taxon>
    </lineage>
</organism>
<comment type="similarity">
    <text evidence="1">Belongs to the peptidase C40 family.</text>
</comment>
<keyword evidence="3" id="KW-0378">Hydrolase</keyword>
<comment type="caution">
    <text evidence="6">The sequence shown here is derived from an EMBL/GenBank/DDBJ whole genome shotgun (WGS) entry which is preliminary data.</text>
</comment>
<name>A0A3D2X3N9_9FIRM</name>
<gene>
    <name evidence="6" type="ORF">DHW61_01810</name>
</gene>
<evidence type="ECO:0000256" key="2">
    <source>
        <dbReference type="ARBA" id="ARBA00022670"/>
    </source>
</evidence>
<dbReference type="InterPro" id="IPR038765">
    <property type="entry name" value="Papain-like_cys_pep_sf"/>
</dbReference>
<dbReference type="GO" id="GO:0006508">
    <property type="term" value="P:proteolysis"/>
    <property type="evidence" value="ECO:0007669"/>
    <property type="project" value="UniProtKB-KW"/>
</dbReference>
<dbReference type="InterPro" id="IPR000064">
    <property type="entry name" value="NLP_P60_dom"/>
</dbReference>
<sequence>MSNKSNQGLVDYALKQVGIKYVMGTNCRLLTASRLQSLINTNPVNWFTVDRIKECNKWVGQVTTDCHGLIEGYINDYNLNGVVEAGEGTYDMTSDNAFNKATVKGEISTIDKDLVGLCVRYPGHVGVYIGNGQVVEARGLNYGVCITNLKDRPWTHWYEHPGIEYEKVTTKRVLLLTTPYMRGNDVKKLQQLIGVNADGIYGPVTDKKVKEILGVLGK</sequence>
<keyword evidence="2" id="KW-0645">Protease</keyword>
<evidence type="ECO:0000313" key="7">
    <source>
        <dbReference type="Proteomes" id="UP000262969"/>
    </source>
</evidence>
<reference evidence="6 7" key="1">
    <citation type="journal article" date="2018" name="Nat. Biotechnol.">
        <title>A standardized bacterial taxonomy based on genome phylogeny substantially revises the tree of life.</title>
        <authorList>
            <person name="Parks D.H."/>
            <person name="Chuvochina M."/>
            <person name="Waite D.W."/>
            <person name="Rinke C."/>
            <person name="Skarshewski A."/>
            <person name="Chaumeil P.A."/>
            <person name="Hugenholtz P."/>
        </authorList>
    </citation>
    <scope>NUCLEOTIDE SEQUENCE [LARGE SCALE GENOMIC DNA]</scope>
    <source>
        <strain evidence="6">UBA11728</strain>
    </source>
</reference>
<dbReference type="SUPFAM" id="SSF54001">
    <property type="entry name" value="Cysteine proteinases"/>
    <property type="match status" value="1"/>
</dbReference>
<dbReference type="AlphaFoldDB" id="A0A3D2X3N9"/>
<dbReference type="Gene3D" id="3.90.1720.10">
    <property type="entry name" value="endopeptidase domain like (from Nostoc punctiforme)"/>
    <property type="match status" value="1"/>
</dbReference>
<evidence type="ECO:0000256" key="1">
    <source>
        <dbReference type="ARBA" id="ARBA00007074"/>
    </source>
</evidence>
<evidence type="ECO:0000256" key="3">
    <source>
        <dbReference type="ARBA" id="ARBA00022801"/>
    </source>
</evidence>
<evidence type="ECO:0000313" key="6">
    <source>
        <dbReference type="EMBL" id="HCL01145.1"/>
    </source>
</evidence>
<keyword evidence="4" id="KW-0788">Thiol protease</keyword>
<evidence type="ECO:0000256" key="4">
    <source>
        <dbReference type="ARBA" id="ARBA00022807"/>
    </source>
</evidence>
<feature type="domain" description="NlpC/P60" evidence="5">
    <location>
        <begin position="63"/>
        <end position="158"/>
    </location>
</feature>
<protein>
    <recommendedName>
        <fullName evidence="5">NlpC/P60 domain-containing protein</fullName>
    </recommendedName>
</protein>